<evidence type="ECO:0000256" key="2">
    <source>
        <dbReference type="ARBA" id="ARBA00022737"/>
    </source>
</evidence>
<feature type="transmembrane region" description="Helical" evidence="4">
    <location>
        <begin position="254"/>
        <end position="273"/>
    </location>
</feature>
<organism evidence="6 7">
    <name type="scientific">Spongiactinospora rosea</name>
    <dbReference type="NCBI Taxonomy" id="2248750"/>
    <lineage>
        <taxon>Bacteria</taxon>
        <taxon>Bacillati</taxon>
        <taxon>Actinomycetota</taxon>
        <taxon>Actinomycetes</taxon>
        <taxon>Streptosporangiales</taxon>
        <taxon>Streptosporangiaceae</taxon>
        <taxon>Spongiactinospora</taxon>
    </lineage>
</organism>
<keyword evidence="7" id="KW-1185">Reference proteome</keyword>
<evidence type="ECO:0000256" key="1">
    <source>
        <dbReference type="ARBA" id="ARBA00022574"/>
    </source>
</evidence>
<keyword evidence="1 3" id="KW-0853">WD repeat</keyword>
<feature type="repeat" description="WD" evidence="3">
    <location>
        <begin position="858"/>
        <end position="891"/>
    </location>
</feature>
<feature type="repeat" description="WD" evidence="3">
    <location>
        <begin position="681"/>
        <end position="722"/>
    </location>
</feature>
<evidence type="ECO:0000256" key="4">
    <source>
        <dbReference type="SAM" id="Phobius"/>
    </source>
</evidence>
<feature type="domain" description="HTH cro/C1-type" evidence="5">
    <location>
        <begin position="26"/>
        <end position="86"/>
    </location>
</feature>
<dbReference type="Gene3D" id="2.130.10.10">
    <property type="entry name" value="YVTN repeat-like/Quinoprotein amine dehydrogenase"/>
    <property type="match status" value="4"/>
</dbReference>
<feature type="repeat" description="WD" evidence="3">
    <location>
        <begin position="1118"/>
        <end position="1151"/>
    </location>
</feature>
<feature type="repeat" description="WD" evidence="3">
    <location>
        <begin position="903"/>
        <end position="937"/>
    </location>
</feature>
<evidence type="ECO:0000259" key="5">
    <source>
        <dbReference type="SMART" id="SM00530"/>
    </source>
</evidence>
<feature type="repeat" description="WD" evidence="3">
    <location>
        <begin position="1208"/>
        <end position="1249"/>
    </location>
</feature>
<dbReference type="SUPFAM" id="SSF50993">
    <property type="entry name" value="Peptidase/esterase 'gauge' domain"/>
    <property type="match status" value="1"/>
</dbReference>
<keyword evidence="4" id="KW-1133">Transmembrane helix</keyword>
<dbReference type="PROSITE" id="PS00678">
    <property type="entry name" value="WD_REPEATS_1"/>
    <property type="match status" value="8"/>
</dbReference>
<dbReference type="Pfam" id="PF20703">
    <property type="entry name" value="nSTAND1"/>
    <property type="match status" value="1"/>
</dbReference>
<keyword evidence="4" id="KW-0472">Membrane</keyword>
<dbReference type="Pfam" id="PF00400">
    <property type="entry name" value="WD40"/>
    <property type="match status" value="13"/>
</dbReference>
<keyword evidence="4" id="KW-0812">Transmembrane</keyword>
<reference evidence="6 7" key="1">
    <citation type="submission" date="2018-06" db="EMBL/GenBank/DDBJ databases">
        <title>Sphaerisporangium craniellae sp. nov., isolated from a marine sponge in the South China Sea.</title>
        <authorList>
            <person name="Li L."/>
        </authorList>
    </citation>
    <scope>NUCLEOTIDE SEQUENCE [LARGE SCALE GENOMIC DNA]</scope>
    <source>
        <strain evidence="6 7">LHW63015</strain>
    </source>
</reference>
<dbReference type="PROSITE" id="PS50294">
    <property type="entry name" value="WD_REPEATS_REGION"/>
    <property type="match status" value="12"/>
</dbReference>
<evidence type="ECO:0000313" key="6">
    <source>
        <dbReference type="EMBL" id="RBQ21899.1"/>
    </source>
</evidence>
<dbReference type="SUPFAM" id="SSF50998">
    <property type="entry name" value="Quinoprotein alcohol dehydrogenase-like"/>
    <property type="match status" value="1"/>
</dbReference>
<dbReference type="SUPFAM" id="SSF50978">
    <property type="entry name" value="WD40 repeat-like"/>
    <property type="match status" value="1"/>
</dbReference>
<dbReference type="SUPFAM" id="SSF52540">
    <property type="entry name" value="P-loop containing nucleoside triphosphate hydrolases"/>
    <property type="match status" value="1"/>
</dbReference>
<dbReference type="OrthoDB" id="414967at2"/>
<feature type="repeat" description="WD" evidence="3">
    <location>
        <begin position="636"/>
        <end position="669"/>
    </location>
</feature>
<dbReference type="PANTHER" id="PTHR44129">
    <property type="entry name" value="WD REPEAT-CONTAINING PROTEIN POP1"/>
    <property type="match status" value="1"/>
</dbReference>
<feature type="repeat" description="WD" evidence="3">
    <location>
        <begin position="1073"/>
        <end position="1106"/>
    </location>
</feature>
<keyword evidence="2" id="KW-0677">Repeat</keyword>
<sequence length="1284" mass="135221">MPTSSPAPGGPPDPDRVQRREDFATELSLLREQAELTVRQVAAKIGVQGAHTTVGDWFAGRGLPASASRDLLLRVLEVCGVRDPEQAERWLAAWHRVRRAPGPRPAGPEPYRGLAGFQPEDADWFFGRRALTGLLIERLATGAGVLVVVGASGSGKSSLLRAGLIAALRGGALPGSADWPIELFTPGPRPVDELAARLAALAAAPVAEVTEAVRADPGRCADYAGKAGGGRPVLVIDQFEELFTACDDEGERRLFVAGASAAASGGALVVIALRADFYAPALRYPQLVDAVRAGQITVGPMSAAELREAIVEPARRARTPIEDGLVELLLRDVAPPGGGKGAHEPGVLPLLSHALYASWRHGRGKKLTVADYRAVGGIDGAVAATAGAVYDSLSAEQQEVARRLFLHLVHLGTDTADTRRRATTAELLAARGDASQAETEDVLDRFIAQRLITADTGTVEISHEALLTAWPRLRSWLDADRAGLIAGRRLVAAAESWQRDGRDPGALYRGARLAAAQEWIGDHRSELPPLALAFFDASVRHARRRTRRLYRTIGALLLSLVLALGASFAAIRSEGTATRQRDEALSRKVAAETTALRATNPALAAQLALAAYRLAPTAEARGSLLSSLSAPFATRVTGHRATVFGVAFHPGGRVLATASADATARLWNVTDAGRPLPLATLTAHTDDVTDVAFSRDGELLATSSSDTTGRLWDVTDPRRPRPLATLTGHAGRISEITFAPDGRTVSTVSEDETARLWDITDRARPRTLATLPGVFNETAFSPDGRTLVAAGGDARVWRWDVTDPARPVALPTLTGHADRVLAAAFSPDGRTLATGGFDNALRLWDVADPRRPRFLAELPGHESGIVSIAFAADGHTIATGSYDLTARLWDIADPKFAGAPVTLSGHGDVVYGVAFDPSGGRLATASKDTTVRLWSVRAPVIGGHTGTVNAVAYRPDGKALLAGSYKTSQLLDLSERGRPAVRARPGGHTDNVSGAAFSPDGRTLVTASLDRTLRLWDAERPEVPLSRLVGHTLNVTGVAYHPRRRIVASSSQDTTARLWDVADRRRPAPLAILTGHTDAVDDVAIAPDGTLLATASADGTARLWDITAPAAPRPAAILAGHTNAVMNVDFHPGGRLLATASADGTARLWDITVPAAPRPVAILTGHANAVSDVVFHPGGRVVATASFDGTARLWDITDPAAPGPPAVLAGHTARVLSAAFSPDGSTLVTGGADATARLWDTDLGRVAAQVCGLAHPPVTRAEWNRYLPGTAFLPPCARPLSWGG</sequence>
<dbReference type="InterPro" id="IPR019775">
    <property type="entry name" value="WD40_repeat_CS"/>
</dbReference>
<dbReference type="InterPro" id="IPR001387">
    <property type="entry name" value="Cro/C1-type_HTH"/>
</dbReference>
<feature type="repeat" description="WD" evidence="3">
    <location>
        <begin position="726"/>
        <end position="767"/>
    </location>
</feature>
<gene>
    <name evidence="6" type="ORF">DP939_04285</name>
</gene>
<evidence type="ECO:0000313" key="7">
    <source>
        <dbReference type="Proteomes" id="UP000253303"/>
    </source>
</evidence>
<dbReference type="SMART" id="SM00320">
    <property type="entry name" value="WD40"/>
    <property type="match status" value="13"/>
</dbReference>
<dbReference type="CDD" id="cd00200">
    <property type="entry name" value="WD40"/>
    <property type="match status" value="2"/>
</dbReference>
<dbReference type="PROSITE" id="PS50082">
    <property type="entry name" value="WD_REPEATS_2"/>
    <property type="match status" value="12"/>
</dbReference>
<dbReference type="InterPro" id="IPR001680">
    <property type="entry name" value="WD40_rpt"/>
</dbReference>
<feature type="repeat" description="WD" evidence="3">
    <location>
        <begin position="1028"/>
        <end position="1069"/>
    </location>
</feature>
<name>A0A366M8M8_9ACTN</name>
<feature type="repeat" description="WD" evidence="3">
    <location>
        <begin position="813"/>
        <end position="854"/>
    </location>
</feature>
<evidence type="ECO:0000256" key="3">
    <source>
        <dbReference type="PROSITE-ProRule" id="PRU00221"/>
    </source>
</evidence>
<dbReference type="Proteomes" id="UP000253303">
    <property type="component" value="Unassembled WGS sequence"/>
</dbReference>
<feature type="transmembrane region" description="Helical" evidence="4">
    <location>
        <begin position="549"/>
        <end position="571"/>
    </location>
</feature>
<dbReference type="InterPro" id="IPR015943">
    <property type="entry name" value="WD40/YVTN_repeat-like_dom_sf"/>
</dbReference>
<dbReference type="RefSeq" id="WP_113979007.1">
    <property type="nucleotide sequence ID" value="NZ_QMEY01000001.1"/>
</dbReference>
<dbReference type="InterPro" id="IPR020472">
    <property type="entry name" value="WD40_PAC1"/>
</dbReference>
<dbReference type="InterPro" id="IPR011047">
    <property type="entry name" value="Quinoprotein_ADH-like_sf"/>
</dbReference>
<protein>
    <recommendedName>
        <fullName evidence="5">HTH cro/C1-type domain-containing protein</fullName>
    </recommendedName>
</protein>
<comment type="caution">
    <text evidence="6">The sequence shown here is derived from an EMBL/GenBank/DDBJ whole genome shotgun (WGS) entry which is preliminary data.</text>
</comment>
<accession>A0A366M8M8</accession>
<dbReference type="InterPro" id="IPR036322">
    <property type="entry name" value="WD40_repeat_dom_sf"/>
</dbReference>
<dbReference type="EMBL" id="QMEY01000001">
    <property type="protein sequence ID" value="RBQ21899.1"/>
    <property type="molecule type" value="Genomic_DNA"/>
</dbReference>
<dbReference type="InterPro" id="IPR050349">
    <property type="entry name" value="WD_LIS1/nudF_dynein_reg"/>
</dbReference>
<dbReference type="CDD" id="cd00093">
    <property type="entry name" value="HTH_XRE"/>
    <property type="match status" value="1"/>
</dbReference>
<dbReference type="InterPro" id="IPR027417">
    <property type="entry name" value="P-loop_NTPase"/>
</dbReference>
<feature type="repeat" description="WD" evidence="3">
    <location>
        <begin position="985"/>
        <end position="1026"/>
    </location>
</feature>
<feature type="repeat" description="WD" evidence="3">
    <location>
        <begin position="1163"/>
        <end position="1196"/>
    </location>
</feature>
<proteinExistence type="predicted"/>
<dbReference type="PRINTS" id="PR00320">
    <property type="entry name" value="GPROTEINBRPT"/>
</dbReference>
<dbReference type="SMART" id="SM00530">
    <property type="entry name" value="HTH_XRE"/>
    <property type="match status" value="1"/>
</dbReference>
<dbReference type="InterPro" id="IPR049052">
    <property type="entry name" value="nSTAND1"/>
</dbReference>